<feature type="transmembrane region" description="Helical" evidence="2">
    <location>
        <begin position="134"/>
        <end position="160"/>
    </location>
</feature>
<comment type="caution">
    <text evidence="3">The sequence shown here is derived from an EMBL/GenBank/DDBJ whole genome shotgun (WGS) entry which is preliminary data.</text>
</comment>
<accession>A0AA36NM59</accession>
<evidence type="ECO:0000313" key="3">
    <source>
        <dbReference type="EMBL" id="CAJ1408698.1"/>
    </source>
</evidence>
<dbReference type="EMBL" id="CAUJNA010003729">
    <property type="protein sequence ID" value="CAJ1408698.1"/>
    <property type="molecule type" value="Genomic_DNA"/>
</dbReference>
<feature type="compositionally biased region" description="Basic and acidic residues" evidence="1">
    <location>
        <begin position="1"/>
        <end position="20"/>
    </location>
</feature>
<keyword evidence="2" id="KW-0472">Membrane</keyword>
<evidence type="ECO:0000256" key="2">
    <source>
        <dbReference type="SAM" id="Phobius"/>
    </source>
</evidence>
<gene>
    <name evidence="3" type="ORF">EVOR1521_LOCUS29977</name>
</gene>
<protein>
    <submittedName>
        <fullName evidence="3">Uncharacterized protein</fullName>
    </submittedName>
</protein>
<reference evidence="3" key="1">
    <citation type="submission" date="2023-08" db="EMBL/GenBank/DDBJ databases">
        <authorList>
            <person name="Chen Y."/>
            <person name="Shah S."/>
            <person name="Dougan E. K."/>
            <person name="Thang M."/>
            <person name="Chan C."/>
        </authorList>
    </citation>
    <scope>NUCLEOTIDE SEQUENCE</scope>
</reference>
<keyword evidence="2" id="KW-0812">Transmembrane</keyword>
<feature type="transmembrane region" description="Helical" evidence="2">
    <location>
        <begin position="99"/>
        <end position="122"/>
    </location>
</feature>
<sequence>MNKKPKYEPGAREVESRHDSELEDVSDTSENCECLCLLNSDSDDEKVARGRQPEWVPAWLFTAWFGIPTEVKERMESKRCEEKKHKLTMFDVSGPALRWLWFCTAISWTYSMCLPWFAYNLIPCTSFGQFRYPLWLWWTFLPVLMTLAIVEWRCLMYTIVPVAQWLEELSVPLVGKAPFGLWLAFTGVQSLTSHADVMTQGLLLASTWRSFSCPGWDQISVAWESVWDSSQVSWISAGRDLKLIMLLSWGVLIVQLPLHVLTALPCRCVDFRMGINRKYESSDCEDQGEPYGYTTWIGTTIWHADALTKLAFANRMGALRDPQFELSMQRAKDEVSRNANRGLQVMGMAGRLVFLQAVLINLCQNCTKLELQTTLFALAHMIEPDVDYQVVLALLLANASSLMSLLTLVRKVCELRIEMSSAWEQVCDLERPLPALYEYIVASLYHYLTVAAIAICVFVQIHCIAKFAMAFVCHDAVWNLPNNCVDVQLSDKS</sequence>
<evidence type="ECO:0000256" key="1">
    <source>
        <dbReference type="SAM" id="MobiDB-lite"/>
    </source>
</evidence>
<keyword evidence="2" id="KW-1133">Transmembrane helix</keyword>
<name>A0AA36NM59_9DINO</name>
<dbReference type="Proteomes" id="UP001178507">
    <property type="component" value="Unassembled WGS sequence"/>
</dbReference>
<organism evidence="3 4">
    <name type="scientific">Effrenium voratum</name>
    <dbReference type="NCBI Taxonomy" id="2562239"/>
    <lineage>
        <taxon>Eukaryota</taxon>
        <taxon>Sar</taxon>
        <taxon>Alveolata</taxon>
        <taxon>Dinophyceae</taxon>
        <taxon>Suessiales</taxon>
        <taxon>Symbiodiniaceae</taxon>
        <taxon>Effrenium</taxon>
    </lineage>
</organism>
<feature type="transmembrane region" description="Helical" evidence="2">
    <location>
        <begin position="243"/>
        <end position="264"/>
    </location>
</feature>
<feature type="region of interest" description="Disordered" evidence="1">
    <location>
        <begin position="1"/>
        <end position="29"/>
    </location>
</feature>
<dbReference type="AlphaFoldDB" id="A0AA36NM59"/>
<evidence type="ECO:0000313" key="4">
    <source>
        <dbReference type="Proteomes" id="UP001178507"/>
    </source>
</evidence>
<proteinExistence type="predicted"/>
<feature type="transmembrane region" description="Helical" evidence="2">
    <location>
        <begin position="439"/>
        <end position="459"/>
    </location>
</feature>
<keyword evidence="4" id="KW-1185">Reference proteome</keyword>